<feature type="signal peptide" evidence="1">
    <location>
        <begin position="1"/>
        <end position="25"/>
    </location>
</feature>
<dbReference type="AlphaFoldDB" id="A0A1N6VAR2"/>
<dbReference type="InterPro" id="IPR038165">
    <property type="entry name" value="FlgT_C_sf"/>
</dbReference>
<evidence type="ECO:0000259" key="3">
    <source>
        <dbReference type="Pfam" id="PF16539"/>
    </source>
</evidence>
<evidence type="ECO:0000259" key="4">
    <source>
        <dbReference type="Pfam" id="PF16548"/>
    </source>
</evidence>
<evidence type="ECO:0000259" key="2">
    <source>
        <dbReference type="Pfam" id="PF16538"/>
    </source>
</evidence>
<dbReference type="RefSeq" id="WP_076464471.1">
    <property type="nucleotide sequence ID" value="NZ_FTMN01000008.1"/>
</dbReference>
<dbReference type="Proteomes" id="UP000186895">
    <property type="component" value="Unassembled WGS sequence"/>
</dbReference>
<dbReference type="InterPro" id="IPR032388">
    <property type="entry name" value="FlgT_C"/>
</dbReference>
<dbReference type="STRING" id="49186.SAMN05421647_108130"/>
<evidence type="ECO:0000256" key="1">
    <source>
        <dbReference type="SAM" id="SignalP"/>
    </source>
</evidence>
<feature type="chain" id="PRO_5012817207" evidence="1">
    <location>
        <begin position="26"/>
        <end position="408"/>
    </location>
</feature>
<dbReference type="EMBL" id="FTMN01000008">
    <property type="protein sequence ID" value="SIQ74736.1"/>
    <property type="molecule type" value="Genomic_DNA"/>
</dbReference>
<keyword evidence="6" id="KW-1185">Reference proteome</keyword>
<gene>
    <name evidence="5" type="ORF">SAMN05421647_108130</name>
</gene>
<accession>A0A1N6VAR2</accession>
<dbReference type="Gene3D" id="3.40.50.10610">
    <property type="entry name" value="ABC-type transport auxiliary lipoprotein component"/>
    <property type="match status" value="1"/>
</dbReference>
<dbReference type="Pfam" id="PF16539">
    <property type="entry name" value="FlgT_M"/>
    <property type="match status" value="1"/>
</dbReference>
<dbReference type="InterPro" id="IPR038180">
    <property type="entry name" value="FlgT_N_sf"/>
</dbReference>
<name>A0A1N6VAR2_9GAMM</name>
<feature type="domain" description="Flagellar assembly protein T middle" evidence="3">
    <location>
        <begin position="124"/>
        <end position="287"/>
    </location>
</feature>
<feature type="domain" description="Flagellar assembly protein T C-terminal" evidence="2">
    <location>
        <begin position="332"/>
        <end position="406"/>
    </location>
</feature>
<protein>
    <submittedName>
        <fullName evidence="5">Flagellar assembly protein T, N-terminal domain</fullName>
    </submittedName>
</protein>
<organism evidence="5 6">
    <name type="scientific">Marinobacterium stanieri</name>
    <dbReference type="NCBI Taxonomy" id="49186"/>
    <lineage>
        <taxon>Bacteria</taxon>
        <taxon>Pseudomonadati</taxon>
        <taxon>Pseudomonadota</taxon>
        <taxon>Gammaproteobacteria</taxon>
        <taxon>Oceanospirillales</taxon>
        <taxon>Oceanospirillaceae</taxon>
        <taxon>Marinobacterium</taxon>
    </lineage>
</organism>
<dbReference type="eggNOG" id="ENOG502ZAC4">
    <property type="taxonomic scope" value="Bacteria"/>
</dbReference>
<keyword evidence="1" id="KW-0732">Signal</keyword>
<evidence type="ECO:0000313" key="6">
    <source>
        <dbReference type="Proteomes" id="UP000186895"/>
    </source>
</evidence>
<dbReference type="Gene3D" id="2.40.10.410">
    <property type="entry name" value="FlgT, C-terminal domain"/>
    <property type="match status" value="1"/>
</dbReference>
<sequence>MKQPAKALFKCFLFVMMLLPGLANAVAIEATGQAPYSEDDPGLSRQQALQRAMQQASIQASSWLGSTRQARDGILEIDTIRLRSLGQVNNVRVINEEVDKGQISVTIIADVDIALGCKDSHPDTAYSKSLAVTHFPLQRPQDASYGYLQDIQGGLATLLSYELRRSSTFNALDVGELNIIGDPQRAPVRILPEGTLTTLLDRSEQHNVQYLVSGVIRNMTPHHDAEPRSPNVLTDIYRQVDYFDEGYAKRDLVLELFIHDAFTGALQHQQRYHLTADWTADMHTKVGFGTPEFWQQPFGKQVRALIRTLSNDIQLQLTCEPFRARITQTRDRQVWINAGSLDGLQTGDRLSVYRRFTHYGLDGETRSELENTGYSLTLETLQPHLGRGLLELPAAGINIQRDDIVIAH</sequence>
<proteinExistence type="predicted"/>
<dbReference type="Pfam" id="PF16538">
    <property type="entry name" value="FlgT_C"/>
    <property type="match status" value="1"/>
</dbReference>
<keyword evidence="5" id="KW-0966">Cell projection</keyword>
<feature type="domain" description="Flagellar assembly protein T N-terminal" evidence="4">
    <location>
        <begin position="28"/>
        <end position="111"/>
    </location>
</feature>
<keyword evidence="5" id="KW-0969">Cilium</keyword>
<keyword evidence="5" id="KW-0282">Flagellum</keyword>
<dbReference type="Gene3D" id="3.30.1660.40">
    <property type="entry name" value="FlgT, N-terminal domain"/>
    <property type="match status" value="1"/>
</dbReference>
<dbReference type="Pfam" id="PF16548">
    <property type="entry name" value="FlgT_N"/>
    <property type="match status" value="1"/>
</dbReference>
<dbReference type="InterPro" id="IPR032386">
    <property type="entry name" value="FlgT_M"/>
</dbReference>
<evidence type="ECO:0000313" key="5">
    <source>
        <dbReference type="EMBL" id="SIQ74736.1"/>
    </source>
</evidence>
<dbReference type="InterPro" id="IPR032370">
    <property type="entry name" value="FlgT_N"/>
</dbReference>
<reference evidence="5 6" key="1">
    <citation type="submission" date="2017-01" db="EMBL/GenBank/DDBJ databases">
        <authorList>
            <person name="Mah S.A."/>
            <person name="Swanson W.J."/>
            <person name="Moy G.W."/>
            <person name="Vacquier V.D."/>
        </authorList>
    </citation>
    <scope>NUCLEOTIDE SEQUENCE [LARGE SCALE GENOMIC DNA]</scope>
    <source>
        <strain evidence="5 6">DSM 7027</strain>
    </source>
</reference>